<gene>
    <name evidence="8" type="ORF">DIU77_15680</name>
</gene>
<evidence type="ECO:0000256" key="1">
    <source>
        <dbReference type="ARBA" id="ARBA00004651"/>
    </source>
</evidence>
<evidence type="ECO:0000313" key="8">
    <source>
        <dbReference type="EMBL" id="PZM92791.1"/>
    </source>
</evidence>
<feature type="compositionally biased region" description="Basic and acidic residues" evidence="6">
    <location>
        <begin position="10"/>
        <end position="30"/>
    </location>
</feature>
<feature type="transmembrane region" description="Helical" evidence="7">
    <location>
        <begin position="185"/>
        <end position="201"/>
    </location>
</feature>
<sequence length="360" mass="37063">MARRRGVHRVPADHPDRTARAGDVRQRPAEAGETDTADEFRAPGGAGAMIDYLTTVGALTGIFAIAAIGLNITTGFAGVFSAAQAVFMGIGAYVTALLAPEVGGSLVVCALAGVALAVVVAFVLASAALRVSEEYFMVASLAFQIIVSTVLISWYSVTKGTDGIPGIPIPTIMGAELSDQAGQTVLIWAVVAVMVGLTAVLRRGSVGRLFYAIREDPIATQTLGRSPIAGKYAAIMLGAAVSALGGVLYAFYTGFVNSATFDYAMSIKLVAIVVVGGIGLAIGPVVGSAVIIAVIPLISLLDLPSTAVGPLQQLVYGLLIIAVVVLRGYLTGGGLRALRRRHRSTLPSSASRIDTERVPT</sequence>
<keyword evidence="5 7" id="KW-0472">Membrane</keyword>
<protein>
    <submittedName>
        <fullName evidence="8">Branched-chain amino acid ABC transporter permease</fullName>
    </submittedName>
</protein>
<evidence type="ECO:0000256" key="5">
    <source>
        <dbReference type="ARBA" id="ARBA00023136"/>
    </source>
</evidence>
<dbReference type="InterPro" id="IPR043428">
    <property type="entry name" value="LivM-like"/>
</dbReference>
<dbReference type="GO" id="GO:0005886">
    <property type="term" value="C:plasma membrane"/>
    <property type="evidence" value="ECO:0007669"/>
    <property type="project" value="UniProtKB-SubCell"/>
</dbReference>
<dbReference type="EMBL" id="QGUI01000683">
    <property type="protein sequence ID" value="PZM92791.1"/>
    <property type="molecule type" value="Genomic_DNA"/>
</dbReference>
<feature type="transmembrane region" description="Helical" evidence="7">
    <location>
        <begin position="269"/>
        <end position="295"/>
    </location>
</feature>
<evidence type="ECO:0000256" key="7">
    <source>
        <dbReference type="SAM" id="Phobius"/>
    </source>
</evidence>
<evidence type="ECO:0000256" key="6">
    <source>
        <dbReference type="SAM" id="MobiDB-lite"/>
    </source>
</evidence>
<proteinExistence type="predicted"/>
<dbReference type="InterPro" id="IPR001851">
    <property type="entry name" value="ABC_transp_permease"/>
</dbReference>
<keyword evidence="3 7" id="KW-0812">Transmembrane</keyword>
<dbReference type="GO" id="GO:0015658">
    <property type="term" value="F:branched-chain amino acid transmembrane transporter activity"/>
    <property type="evidence" value="ECO:0007669"/>
    <property type="project" value="InterPro"/>
</dbReference>
<name>A0A2W4J2A4_9PSEU</name>
<keyword evidence="2" id="KW-1003">Cell membrane</keyword>
<dbReference type="CDD" id="cd06581">
    <property type="entry name" value="TM_PBP1_LivM_like"/>
    <property type="match status" value="1"/>
</dbReference>
<dbReference type="PANTHER" id="PTHR30482">
    <property type="entry name" value="HIGH-AFFINITY BRANCHED-CHAIN AMINO ACID TRANSPORT SYSTEM PERMEASE"/>
    <property type="match status" value="1"/>
</dbReference>
<feature type="region of interest" description="Disordered" evidence="6">
    <location>
        <begin position="1"/>
        <end position="38"/>
    </location>
</feature>
<dbReference type="STRING" id="1111738.GCA_000427905_03017"/>
<dbReference type="PANTHER" id="PTHR30482:SF20">
    <property type="entry name" value="HIGH-AFFINITY BRANCHED-CHAIN AMINO ACID TRANSPORT SYSTEM PERMEASE PROTEIN LIVM"/>
    <property type="match status" value="1"/>
</dbReference>
<comment type="caution">
    <text evidence="8">The sequence shown here is derived from an EMBL/GenBank/DDBJ whole genome shotgun (WGS) entry which is preliminary data.</text>
</comment>
<comment type="subcellular location">
    <subcellularLocation>
        <location evidence="1">Cell membrane</location>
        <topology evidence="1">Multi-pass membrane protein</topology>
    </subcellularLocation>
</comment>
<dbReference type="Pfam" id="PF02653">
    <property type="entry name" value="BPD_transp_2"/>
    <property type="match status" value="1"/>
</dbReference>
<feature type="transmembrane region" description="Helical" evidence="7">
    <location>
        <begin position="135"/>
        <end position="157"/>
    </location>
</feature>
<keyword evidence="4 7" id="KW-1133">Transmembrane helix</keyword>
<feature type="transmembrane region" description="Helical" evidence="7">
    <location>
        <begin position="50"/>
        <end position="70"/>
    </location>
</feature>
<organism evidence="8">
    <name type="scientific">Thermocrispum agreste</name>
    <dbReference type="NCBI Taxonomy" id="37925"/>
    <lineage>
        <taxon>Bacteria</taxon>
        <taxon>Bacillati</taxon>
        <taxon>Actinomycetota</taxon>
        <taxon>Actinomycetes</taxon>
        <taxon>Pseudonocardiales</taxon>
        <taxon>Pseudonocardiaceae</taxon>
        <taxon>Thermocrispum</taxon>
    </lineage>
</organism>
<feature type="transmembrane region" description="Helical" evidence="7">
    <location>
        <begin position="106"/>
        <end position="129"/>
    </location>
</feature>
<feature type="transmembrane region" description="Helical" evidence="7">
    <location>
        <begin position="76"/>
        <end position="99"/>
    </location>
</feature>
<evidence type="ECO:0000256" key="4">
    <source>
        <dbReference type="ARBA" id="ARBA00022989"/>
    </source>
</evidence>
<reference evidence="8" key="1">
    <citation type="submission" date="2018-05" db="EMBL/GenBank/DDBJ databases">
        <authorList>
            <person name="Lanie J.A."/>
            <person name="Ng W.-L."/>
            <person name="Kazmierczak K.M."/>
            <person name="Andrzejewski T.M."/>
            <person name="Davidsen T.M."/>
            <person name="Wayne K.J."/>
            <person name="Tettelin H."/>
            <person name="Glass J.I."/>
            <person name="Rusch D."/>
            <person name="Podicherti R."/>
            <person name="Tsui H.-C.T."/>
            <person name="Winkler M.E."/>
        </authorList>
    </citation>
    <scope>NUCLEOTIDE SEQUENCE</scope>
    <source>
        <strain evidence="8">ZC4RG45</strain>
    </source>
</reference>
<feature type="transmembrane region" description="Helical" evidence="7">
    <location>
        <begin position="315"/>
        <end position="338"/>
    </location>
</feature>
<evidence type="ECO:0000256" key="3">
    <source>
        <dbReference type="ARBA" id="ARBA00022692"/>
    </source>
</evidence>
<dbReference type="AlphaFoldDB" id="A0A2W4J2A4"/>
<feature type="transmembrane region" description="Helical" evidence="7">
    <location>
        <begin position="232"/>
        <end position="257"/>
    </location>
</feature>
<accession>A0A2W4J2A4</accession>
<evidence type="ECO:0000256" key="2">
    <source>
        <dbReference type="ARBA" id="ARBA00022475"/>
    </source>
</evidence>